<comment type="caution">
    <text evidence="2">The sequence shown here is derived from an EMBL/GenBank/DDBJ whole genome shotgun (WGS) entry which is preliminary data.</text>
</comment>
<keyword evidence="3" id="KW-1185">Reference proteome</keyword>
<gene>
    <name evidence="2" type="ORF">DFR42_107190</name>
</gene>
<reference evidence="2 3" key="1">
    <citation type="submission" date="2018-05" db="EMBL/GenBank/DDBJ databases">
        <title>Genomic Encyclopedia of Type Strains, Phase IV (KMG-IV): sequencing the most valuable type-strain genomes for metagenomic binning, comparative biology and taxonomic classification.</title>
        <authorList>
            <person name="Goeker M."/>
        </authorList>
    </citation>
    <scope>NUCLEOTIDE SEQUENCE [LARGE SCALE GENOMIC DNA]</scope>
    <source>
        <strain evidence="2 3">DSM 19792</strain>
    </source>
</reference>
<dbReference type="AlphaFoldDB" id="A0A318J1C7"/>
<evidence type="ECO:0000313" key="2">
    <source>
        <dbReference type="EMBL" id="PXX41539.1"/>
    </source>
</evidence>
<evidence type="ECO:0000313" key="3">
    <source>
        <dbReference type="Proteomes" id="UP000247792"/>
    </source>
</evidence>
<evidence type="ECO:0000259" key="1">
    <source>
        <dbReference type="Pfam" id="PF12680"/>
    </source>
</evidence>
<dbReference type="EMBL" id="QJKB01000007">
    <property type="protein sequence ID" value="PXX41539.1"/>
    <property type="molecule type" value="Genomic_DNA"/>
</dbReference>
<organism evidence="2 3">
    <name type="scientific">Undibacterium pigrum</name>
    <dbReference type="NCBI Taxonomy" id="401470"/>
    <lineage>
        <taxon>Bacteria</taxon>
        <taxon>Pseudomonadati</taxon>
        <taxon>Pseudomonadota</taxon>
        <taxon>Betaproteobacteria</taxon>
        <taxon>Burkholderiales</taxon>
        <taxon>Oxalobacteraceae</taxon>
        <taxon>Undibacterium</taxon>
    </lineage>
</organism>
<proteinExistence type="predicted"/>
<feature type="domain" description="SnoaL-like" evidence="1">
    <location>
        <begin position="12"/>
        <end position="120"/>
    </location>
</feature>
<dbReference type="Proteomes" id="UP000247792">
    <property type="component" value="Unassembled WGS sequence"/>
</dbReference>
<dbReference type="Pfam" id="PF12680">
    <property type="entry name" value="SnoaL_2"/>
    <property type="match status" value="1"/>
</dbReference>
<dbReference type="RefSeq" id="WP_110256766.1">
    <property type="nucleotide sequence ID" value="NZ_QJKB01000007.1"/>
</dbReference>
<protein>
    <submittedName>
        <fullName evidence="2">SnoaL-like protein</fullName>
    </submittedName>
</protein>
<sequence length="127" mass="14148">MKDEEKRSLILAYLNAYNSFDIEGMIKLLHADIVFKNIAAGEVNTQTTGREEFRQLAEQSKAFFTSRQQDPSNFNFTGDQVSVDISYQGVLAIDLPNGLKVGETLKLSGRSEFGFKDGLLIAISDYS</sequence>
<dbReference type="Gene3D" id="3.10.450.50">
    <property type="match status" value="1"/>
</dbReference>
<dbReference type="InterPro" id="IPR032710">
    <property type="entry name" value="NTF2-like_dom_sf"/>
</dbReference>
<dbReference type="InterPro" id="IPR037401">
    <property type="entry name" value="SnoaL-like"/>
</dbReference>
<dbReference type="SUPFAM" id="SSF54427">
    <property type="entry name" value="NTF2-like"/>
    <property type="match status" value="1"/>
</dbReference>
<accession>A0A318J1C7</accession>
<name>A0A318J1C7_9BURK</name>
<dbReference type="OrthoDB" id="582835at2"/>